<dbReference type="Pfam" id="PF02829">
    <property type="entry name" value="3H"/>
    <property type="match status" value="1"/>
</dbReference>
<evidence type="ECO:0000259" key="3">
    <source>
        <dbReference type="Pfam" id="PF08279"/>
    </source>
</evidence>
<dbReference type="Gene3D" id="1.10.10.10">
    <property type="entry name" value="Winged helix-like DNA-binding domain superfamily/Winged helix DNA-binding domain"/>
    <property type="match status" value="1"/>
</dbReference>
<evidence type="ECO:0000259" key="2">
    <source>
        <dbReference type="Pfam" id="PF02829"/>
    </source>
</evidence>
<dbReference type="PANTHER" id="PTHR40068">
    <property type="entry name" value="TRANSCRIPTION REPRESSOR NIAR-RELATED"/>
    <property type="match status" value="1"/>
</dbReference>
<keyword evidence="1" id="KW-0533">Nickel</keyword>
<dbReference type="OrthoDB" id="9792661at2"/>
<dbReference type="InterPro" id="IPR035922">
    <property type="entry name" value="3H_dom_sf"/>
</dbReference>
<feature type="binding site" evidence="1">
    <location>
        <position position="143"/>
    </location>
    <ligand>
        <name>Ni(2+)</name>
        <dbReference type="ChEBI" id="CHEBI:49786"/>
    </ligand>
</feature>
<dbReference type="SUPFAM" id="SSF75500">
    <property type="entry name" value="Putative transcriptional regulator TM1602, C-terminal domain"/>
    <property type="match status" value="1"/>
</dbReference>
<dbReference type="InterPro" id="IPR036388">
    <property type="entry name" value="WH-like_DNA-bd_sf"/>
</dbReference>
<dbReference type="PANTHER" id="PTHR40068:SF1">
    <property type="entry name" value="TRANSCRIPTION REPRESSOR NIAR-RELATED"/>
    <property type="match status" value="1"/>
</dbReference>
<dbReference type="InterPro" id="IPR004173">
    <property type="entry name" value="3H_domain"/>
</dbReference>
<dbReference type="InterPro" id="IPR026043">
    <property type="entry name" value="NadR"/>
</dbReference>
<dbReference type="RefSeq" id="WP_070370009.1">
    <property type="nucleotide sequence ID" value="NZ_CABIIK010000034.1"/>
</dbReference>
<dbReference type="STRING" id="52694.ACWI_06560"/>
<dbReference type="PIRSF" id="PIRSF037847">
    <property type="entry name" value="NiaR"/>
    <property type="match status" value="1"/>
</dbReference>
<dbReference type="Pfam" id="PF08279">
    <property type="entry name" value="HTH_11"/>
    <property type="match status" value="1"/>
</dbReference>
<dbReference type="SUPFAM" id="SSF46785">
    <property type="entry name" value="Winged helix' DNA-binding domain"/>
    <property type="match status" value="1"/>
</dbReference>
<dbReference type="Gene3D" id="3.30.1340.20">
    <property type="entry name" value="3H domain"/>
    <property type="match status" value="1"/>
</dbReference>
<accession>A0A1F2PKM1</accession>
<dbReference type="EMBL" id="LKEU01000014">
    <property type="protein sequence ID" value="OFV71908.1"/>
    <property type="molecule type" value="Genomic_DNA"/>
</dbReference>
<name>A0A1F2PKM1_9FIRM</name>
<evidence type="ECO:0000313" key="5">
    <source>
        <dbReference type="Proteomes" id="UP000176244"/>
    </source>
</evidence>
<dbReference type="GO" id="GO:0046872">
    <property type="term" value="F:metal ion binding"/>
    <property type="evidence" value="ECO:0007669"/>
    <property type="project" value="UniProtKB-KW"/>
</dbReference>
<organism evidence="4 5">
    <name type="scientific">Acetobacterium wieringae</name>
    <dbReference type="NCBI Taxonomy" id="52694"/>
    <lineage>
        <taxon>Bacteria</taxon>
        <taxon>Bacillati</taxon>
        <taxon>Bacillota</taxon>
        <taxon>Clostridia</taxon>
        <taxon>Eubacteriales</taxon>
        <taxon>Eubacteriaceae</taxon>
        <taxon>Acetobacterium</taxon>
    </lineage>
</organism>
<feature type="domain" description="3H" evidence="2">
    <location>
        <begin position="71"/>
        <end position="166"/>
    </location>
</feature>
<protein>
    <submittedName>
        <fullName evidence="4">Putative transcription repressor NiaR</fullName>
    </submittedName>
</protein>
<gene>
    <name evidence="4" type="primary">niaR</name>
    <name evidence="4" type="ORF">ACWI_06560</name>
</gene>
<feature type="binding site" evidence="1">
    <location>
        <position position="74"/>
    </location>
    <ligand>
        <name>Ni(2+)</name>
        <dbReference type="ChEBI" id="CHEBI:49786"/>
    </ligand>
</feature>
<feature type="binding site" evidence="1">
    <location>
        <position position="82"/>
    </location>
    <ligand>
        <name>Ni(2+)</name>
        <dbReference type="ChEBI" id="CHEBI:49786"/>
    </ligand>
</feature>
<feature type="binding site" evidence="1">
    <location>
        <position position="141"/>
    </location>
    <ligand>
        <name>Ni(2+)</name>
        <dbReference type="ChEBI" id="CHEBI:49786"/>
    </ligand>
</feature>
<sequence length="170" mass="18929">MKKQQRQADIVKTLRSSREPVSGTALSEIFQVSRQSIVQDIALLKAAHFNIISTNKGYIIVDPPPREKIFKVSHNHEEIGDELYTIVDAGGFVRDVYVLHDIYGKIQVDLFLATRADVDSFVAGLKEKKTSPLMKLTDTVHYHTVEAVSDSILSAVEKSLTEKGYLISVG</sequence>
<dbReference type="InterPro" id="IPR013196">
    <property type="entry name" value="HTH_11"/>
</dbReference>
<evidence type="ECO:0000313" key="4">
    <source>
        <dbReference type="EMBL" id="OFV71908.1"/>
    </source>
</evidence>
<evidence type="ECO:0000256" key="1">
    <source>
        <dbReference type="PIRSR" id="PIRSR037847-1"/>
    </source>
</evidence>
<reference evidence="4 5" key="1">
    <citation type="submission" date="2015-09" db="EMBL/GenBank/DDBJ databases">
        <title>Genome sequence of Acetobacterium wieringae DSM 1911.</title>
        <authorList>
            <person name="Poehlein A."/>
            <person name="Bengelsdorf F.R."/>
            <person name="Schiel-Bengelsdorf B."/>
            <person name="Duerre P."/>
            <person name="Daniel R."/>
        </authorList>
    </citation>
    <scope>NUCLEOTIDE SEQUENCE [LARGE SCALE GENOMIC DNA]</scope>
    <source>
        <strain evidence="4 5">DSM 1911</strain>
    </source>
</reference>
<comment type="caution">
    <text evidence="4">The sequence shown here is derived from an EMBL/GenBank/DDBJ whole genome shotgun (WGS) entry which is preliminary data.</text>
</comment>
<dbReference type="AlphaFoldDB" id="A0A1F2PKM1"/>
<proteinExistence type="predicted"/>
<dbReference type="InterPro" id="IPR036390">
    <property type="entry name" value="WH_DNA-bd_sf"/>
</dbReference>
<keyword evidence="1" id="KW-0479">Metal-binding</keyword>
<dbReference type="Proteomes" id="UP000176244">
    <property type="component" value="Unassembled WGS sequence"/>
</dbReference>
<feature type="domain" description="Helix-turn-helix type 11" evidence="3">
    <location>
        <begin position="6"/>
        <end position="59"/>
    </location>
</feature>